<evidence type="ECO:0000313" key="2">
    <source>
        <dbReference type="Proteomes" id="UP000007820"/>
    </source>
</evidence>
<sequence>MSKKKKEQGVAHENVNSPGYRIGFNSKVFSAMKKYISIMMILACVAIHAKNKNDFNAWLSLMEEISNDNLSRLNSASLDERVETERYGQFLPQADETCPCDTESIWWLRGVYKPVGETVVAILPRVCFDYHDEMRKFQVENLVIDFVLLTYSPRGELLGHKVIGHHGAAYFSRLQYHQEDSTFISEQGRLIDGSLLKQFKPLVFSVAKYKYTIDGKGNVKEKQIGQTWNEVVRAKDTRCEELTFEQFHRRFRKWNEKHINDSIFLLDGKQEGILSPSIHSFIPDSTDCRCWPRDIVWWPGYYVETKDSLYYFLTKDCSTPKEGEPFLEYFMLVFSKEGALLETRKINKTTDIPIPFHNK</sequence>
<dbReference type="AlphaFoldDB" id="F9D0U3"/>
<proteinExistence type="predicted"/>
<dbReference type="EMBL" id="AFPW01000006">
    <property type="protein sequence ID" value="EGQ16622.1"/>
    <property type="molecule type" value="Genomic_DNA"/>
</dbReference>
<dbReference type="eggNOG" id="ENOG5033W8S">
    <property type="taxonomic scope" value="Bacteria"/>
</dbReference>
<dbReference type="Proteomes" id="UP000007820">
    <property type="component" value="Unassembled WGS sequence"/>
</dbReference>
<evidence type="ECO:0000313" key="1">
    <source>
        <dbReference type="EMBL" id="EGQ16622.1"/>
    </source>
</evidence>
<name>F9D0U3_PREDD</name>
<dbReference type="RefSeq" id="WP_005843999.1">
    <property type="nucleotide sequence ID" value="NC_019960.1"/>
</dbReference>
<protein>
    <submittedName>
        <fullName evidence="1">Uncharacterized protein</fullName>
    </submittedName>
</protein>
<accession>F9D0U3</accession>
<organism evidence="1 2">
    <name type="scientific">Prevotella dentalis (strain ATCC 49559 / DSM 3688 / JCM 13448 / NCTC 12043 / ES 2772)</name>
    <name type="common">Mitsuokella dentalis</name>
    <dbReference type="NCBI Taxonomy" id="908937"/>
    <lineage>
        <taxon>Bacteria</taxon>
        <taxon>Pseudomonadati</taxon>
        <taxon>Bacteroidota</taxon>
        <taxon>Bacteroidia</taxon>
        <taxon>Bacteroidales</taxon>
        <taxon>Prevotellaceae</taxon>
        <taxon>Prevotella</taxon>
    </lineage>
</organism>
<gene>
    <name evidence="1" type="ORF">HMPREF9136_0471</name>
</gene>
<reference evidence="1 2" key="1">
    <citation type="submission" date="2011-04" db="EMBL/GenBank/DDBJ databases">
        <authorList>
            <person name="Muzny D."/>
            <person name="Qin X."/>
            <person name="Deng J."/>
            <person name="Jiang H."/>
            <person name="Liu Y."/>
            <person name="Qu J."/>
            <person name="Song X.-Z."/>
            <person name="Zhang L."/>
            <person name="Thornton R."/>
            <person name="Coyle M."/>
            <person name="Francisco L."/>
            <person name="Jackson L."/>
            <person name="Javaid M."/>
            <person name="Korchina V."/>
            <person name="Kovar C."/>
            <person name="Mata R."/>
            <person name="Mathew T."/>
            <person name="Ngo R."/>
            <person name="Nguyen L."/>
            <person name="Nguyen N."/>
            <person name="Okwuonu G."/>
            <person name="Ongeri F."/>
            <person name="Pham C."/>
            <person name="Simmons D."/>
            <person name="Wilczek-Boney K."/>
            <person name="Hale W."/>
            <person name="Jakkamsetti A."/>
            <person name="Pham P."/>
            <person name="Ruth R."/>
            <person name="San Lucas F."/>
            <person name="Warren J."/>
            <person name="Zhang J."/>
            <person name="Zhao Z."/>
            <person name="Zhou C."/>
            <person name="Zhu D."/>
            <person name="Lee S."/>
            <person name="Bess C."/>
            <person name="Blankenburg K."/>
            <person name="Forbes L."/>
            <person name="Fu Q."/>
            <person name="Gubbala S."/>
            <person name="Hirani K."/>
            <person name="Jayaseelan J.C."/>
            <person name="Lara F."/>
            <person name="Munidasa M."/>
            <person name="Palculict T."/>
            <person name="Patil S."/>
            <person name="Pu L.-L."/>
            <person name="Saada N."/>
            <person name="Tang L."/>
            <person name="Weissenberger G."/>
            <person name="Zhu Y."/>
            <person name="Hemphill L."/>
            <person name="Shang Y."/>
            <person name="Youmans B."/>
            <person name="Ayvaz T."/>
            <person name="Ross M."/>
            <person name="Santibanez J."/>
            <person name="Aqrawi P."/>
            <person name="Gross S."/>
            <person name="Joshi V."/>
            <person name="Fowler G."/>
            <person name="Nazareth L."/>
            <person name="Reid J."/>
            <person name="Worley K."/>
            <person name="Petrosino J."/>
            <person name="Highlander S."/>
            <person name="Gibbs R."/>
        </authorList>
    </citation>
    <scope>NUCLEOTIDE SEQUENCE [LARGE SCALE GENOMIC DNA]</scope>
    <source>
        <strain evidence="1 2">DSM 3688</strain>
    </source>
</reference>
<dbReference type="OrthoDB" id="1086657at2"/>
<comment type="caution">
    <text evidence="1">The sequence shown here is derived from an EMBL/GenBank/DDBJ whole genome shotgun (WGS) entry which is preliminary data.</text>
</comment>